<dbReference type="AlphaFoldDB" id="A0A819B4Y1"/>
<dbReference type="PANTHER" id="PTHR43543:SF1">
    <property type="entry name" value="MALONIC SEMIALDEHYDE REDUCTASE RUTE-RELATED"/>
    <property type="match status" value="1"/>
</dbReference>
<gene>
    <name evidence="3" type="ORF">UXM345_LOCUS3988</name>
    <name evidence="2" type="ORF">XDN619_LOCUS35188</name>
</gene>
<dbReference type="Pfam" id="PF00881">
    <property type="entry name" value="Nitroreductase"/>
    <property type="match status" value="1"/>
</dbReference>
<evidence type="ECO:0000313" key="4">
    <source>
        <dbReference type="Proteomes" id="UP000663842"/>
    </source>
</evidence>
<dbReference type="NCBIfam" id="NF003768">
    <property type="entry name" value="PRK05365.1"/>
    <property type="match status" value="1"/>
</dbReference>
<protein>
    <recommendedName>
        <fullName evidence="1">Nitroreductase domain-containing protein</fullName>
    </recommendedName>
</protein>
<dbReference type="InterPro" id="IPR000415">
    <property type="entry name" value="Nitroreductase-like"/>
</dbReference>
<dbReference type="Proteomes" id="UP000663887">
    <property type="component" value="Unassembled WGS sequence"/>
</dbReference>
<dbReference type="SUPFAM" id="SSF55469">
    <property type="entry name" value="FMN-dependent nitroreductase-like"/>
    <property type="match status" value="1"/>
</dbReference>
<sequence length="157" mass="17724">MGPTSANACPLRIVFVQSTSEKDKLCKTAMEANIAKIKSAPVVALFAYDMKFYEKMDKLYPTGKFLQDLFAKSSEDALDREALRNSTIQASYFLMIARGMGLDCGPMSGFDPIALNELFFKNTNYRINFICNLGYKDGDNPYPRLPRLDFEEVCKIL</sequence>
<evidence type="ECO:0000259" key="1">
    <source>
        <dbReference type="Pfam" id="PF00881"/>
    </source>
</evidence>
<reference evidence="3" key="1">
    <citation type="submission" date="2021-02" db="EMBL/GenBank/DDBJ databases">
        <authorList>
            <person name="Nowell W R."/>
        </authorList>
    </citation>
    <scope>NUCLEOTIDE SEQUENCE</scope>
</reference>
<organism evidence="3 4">
    <name type="scientific">Rotaria magnacalcarata</name>
    <dbReference type="NCBI Taxonomy" id="392030"/>
    <lineage>
        <taxon>Eukaryota</taxon>
        <taxon>Metazoa</taxon>
        <taxon>Spiralia</taxon>
        <taxon>Gnathifera</taxon>
        <taxon>Rotifera</taxon>
        <taxon>Eurotatoria</taxon>
        <taxon>Bdelloidea</taxon>
        <taxon>Philodinida</taxon>
        <taxon>Philodinidae</taxon>
        <taxon>Rotaria</taxon>
    </lineage>
</organism>
<proteinExistence type="predicted"/>
<dbReference type="Proteomes" id="UP000663842">
    <property type="component" value="Unassembled WGS sequence"/>
</dbReference>
<evidence type="ECO:0000313" key="2">
    <source>
        <dbReference type="EMBL" id="CAF2248487.1"/>
    </source>
</evidence>
<accession>A0A819B4Y1</accession>
<dbReference type="InterPro" id="IPR029479">
    <property type="entry name" value="Nitroreductase"/>
</dbReference>
<comment type="caution">
    <text evidence="3">The sequence shown here is derived from an EMBL/GenBank/DDBJ whole genome shotgun (WGS) entry which is preliminary data.</text>
</comment>
<dbReference type="PANTHER" id="PTHR43543">
    <property type="entry name" value="MALONIC SEMIALDEHYDE REDUCTASE RUTE-RELATED"/>
    <property type="match status" value="1"/>
</dbReference>
<name>A0A819B4Y1_9BILA</name>
<dbReference type="Gene3D" id="3.40.109.10">
    <property type="entry name" value="NADH Oxidase"/>
    <property type="match status" value="1"/>
</dbReference>
<dbReference type="InterPro" id="IPR050461">
    <property type="entry name" value="Nitroreductase_HadB/RutE"/>
</dbReference>
<dbReference type="GO" id="GO:0140616">
    <property type="term" value="F:iodotyrosine deiodinase activity"/>
    <property type="evidence" value="ECO:0007669"/>
    <property type="project" value="UniProtKB-ARBA"/>
</dbReference>
<dbReference type="EMBL" id="CAJNRG010018148">
    <property type="protein sequence ID" value="CAF2248487.1"/>
    <property type="molecule type" value="Genomic_DNA"/>
</dbReference>
<feature type="domain" description="Nitroreductase" evidence="1">
    <location>
        <begin position="3"/>
        <end position="135"/>
    </location>
</feature>
<evidence type="ECO:0000313" key="3">
    <source>
        <dbReference type="EMBL" id="CAF3786839.1"/>
    </source>
</evidence>
<dbReference type="EMBL" id="CAJOBF010000268">
    <property type="protein sequence ID" value="CAF3786839.1"/>
    <property type="molecule type" value="Genomic_DNA"/>
</dbReference>